<dbReference type="OrthoDB" id="6375767at2759"/>
<dbReference type="SUPFAM" id="SSF82754">
    <property type="entry name" value="C-terminal, gelsolin-like domain of Sec23/24"/>
    <property type="match status" value="1"/>
</dbReference>
<dbReference type="Proteomes" id="UP000011087">
    <property type="component" value="Unassembled WGS sequence"/>
</dbReference>
<dbReference type="EnsemblProtists" id="EKX46818">
    <property type="protein sequence ID" value="EKX46818"/>
    <property type="gene ID" value="GUITHDRAFT_107175"/>
</dbReference>
<dbReference type="SUPFAM" id="SSF55753">
    <property type="entry name" value="Actin depolymerizing proteins"/>
    <property type="match status" value="5"/>
</dbReference>
<feature type="domain" description="Gelsolin-like" evidence="2">
    <location>
        <begin position="134"/>
        <end position="228"/>
    </location>
</feature>
<evidence type="ECO:0000256" key="1">
    <source>
        <dbReference type="ARBA" id="ARBA00022737"/>
    </source>
</evidence>
<organism evidence="3">
    <name type="scientific">Guillardia theta (strain CCMP2712)</name>
    <name type="common">Cryptophyte</name>
    <dbReference type="NCBI Taxonomy" id="905079"/>
    <lineage>
        <taxon>Eukaryota</taxon>
        <taxon>Cryptophyceae</taxon>
        <taxon>Pyrenomonadales</taxon>
        <taxon>Geminigeraceae</taxon>
        <taxon>Guillardia</taxon>
    </lineage>
</organism>
<dbReference type="KEGG" id="gtt:GUITHDRAFT_107175"/>
<dbReference type="GO" id="GO:0051015">
    <property type="term" value="F:actin filament binding"/>
    <property type="evidence" value="ECO:0007669"/>
    <property type="project" value="InterPro"/>
</dbReference>
<dbReference type="InterPro" id="IPR007123">
    <property type="entry name" value="Gelsolin-like_dom"/>
</dbReference>
<feature type="domain" description="Gelsolin-like" evidence="2">
    <location>
        <begin position="766"/>
        <end position="832"/>
    </location>
</feature>
<dbReference type="AlphaFoldDB" id="L1JE72"/>
<dbReference type="GO" id="GO:0051014">
    <property type="term" value="P:actin filament severing"/>
    <property type="evidence" value="ECO:0007669"/>
    <property type="project" value="TreeGrafter"/>
</dbReference>
<dbReference type="GO" id="GO:0005737">
    <property type="term" value="C:cytoplasm"/>
    <property type="evidence" value="ECO:0007669"/>
    <property type="project" value="TreeGrafter"/>
</dbReference>
<dbReference type="GO" id="GO:0015629">
    <property type="term" value="C:actin cytoskeleton"/>
    <property type="evidence" value="ECO:0007669"/>
    <property type="project" value="TreeGrafter"/>
</dbReference>
<dbReference type="PaxDb" id="55529-EKX46818"/>
<dbReference type="GO" id="GO:0008154">
    <property type="term" value="P:actin polymerization or depolymerization"/>
    <property type="evidence" value="ECO:0007669"/>
    <property type="project" value="TreeGrafter"/>
</dbReference>
<dbReference type="STRING" id="905079.L1JE72"/>
<evidence type="ECO:0000313" key="3">
    <source>
        <dbReference type="EMBL" id="EKX46818.1"/>
    </source>
</evidence>
<reference evidence="4" key="3">
    <citation type="submission" date="2016-03" db="UniProtKB">
        <authorList>
            <consortium name="EnsemblProtists"/>
        </authorList>
    </citation>
    <scope>IDENTIFICATION</scope>
</reference>
<dbReference type="InterPro" id="IPR007122">
    <property type="entry name" value="Villin/Gelsolin"/>
</dbReference>
<reference evidence="5" key="2">
    <citation type="submission" date="2012-11" db="EMBL/GenBank/DDBJ databases">
        <authorList>
            <person name="Kuo A."/>
            <person name="Curtis B.A."/>
            <person name="Tanifuji G."/>
            <person name="Burki F."/>
            <person name="Gruber A."/>
            <person name="Irimia M."/>
            <person name="Maruyama S."/>
            <person name="Arias M.C."/>
            <person name="Ball S.G."/>
            <person name="Gile G.H."/>
            <person name="Hirakawa Y."/>
            <person name="Hopkins J.F."/>
            <person name="Rensing S.A."/>
            <person name="Schmutz J."/>
            <person name="Symeonidi A."/>
            <person name="Elias M."/>
            <person name="Eveleigh R.J."/>
            <person name="Herman E.K."/>
            <person name="Klute M.J."/>
            <person name="Nakayama T."/>
            <person name="Obornik M."/>
            <person name="Reyes-Prieto A."/>
            <person name="Armbrust E.V."/>
            <person name="Aves S.J."/>
            <person name="Beiko R.G."/>
            <person name="Coutinho P."/>
            <person name="Dacks J.B."/>
            <person name="Durnford D.G."/>
            <person name="Fast N.M."/>
            <person name="Green B.R."/>
            <person name="Grisdale C."/>
            <person name="Hempe F."/>
            <person name="Henrissat B."/>
            <person name="Hoppner M.P."/>
            <person name="Ishida K.-I."/>
            <person name="Kim E."/>
            <person name="Koreny L."/>
            <person name="Kroth P.G."/>
            <person name="Liu Y."/>
            <person name="Malik S.-B."/>
            <person name="Maier U.G."/>
            <person name="McRose D."/>
            <person name="Mock T."/>
            <person name="Neilson J.A."/>
            <person name="Onodera N.T."/>
            <person name="Poole A.M."/>
            <person name="Pritham E.J."/>
            <person name="Richards T.A."/>
            <person name="Rocap G."/>
            <person name="Roy S.W."/>
            <person name="Sarai C."/>
            <person name="Schaack S."/>
            <person name="Shirato S."/>
            <person name="Slamovits C.H."/>
            <person name="Spencer D.F."/>
            <person name="Suzuki S."/>
            <person name="Worden A.Z."/>
            <person name="Zauner S."/>
            <person name="Barry K."/>
            <person name="Bell C."/>
            <person name="Bharti A.K."/>
            <person name="Crow J.A."/>
            <person name="Grimwood J."/>
            <person name="Kramer R."/>
            <person name="Lindquist E."/>
            <person name="Lucas S."/>
            <person name="Salamov A."/>
            <person name="McFadden G.I."/>
            <person name="Lane C.E."/>
            <person name="Keeling P.J."/>
            <person name="Gray M.W."/>
            <person name="Grigoriev I.V."/>
            <person name="Archibald J.M."/>
        </authorList>
    </citation>
    <scope>NUCLEOTIDE SEQUENCE</scope>
    <source>
        <strain evidence="5">CCMP2712</strain>
    </source>
</reference>
<name>L1JE72_GUITC</name>
<dbReference type="OMA" id="DPNIWSA"/>
<dbReference type="eggNOG" id="KOG0443">
    <property type="taxonomic scope" value="Eukaryota"/>
</dbReference>
<dbReference type="PANTHER" id="PTHR11977:SF51">
    <property type="entry name" value="PROTEIN FLIGHTLESS-1 HOMOLOG"/>
    <property type="match status" value="1"/>
</dbReference>
<dbReference type="HOGENOM" id="CLU_314365_0_0_1"/>
<dbReference type="Gene3D" id="3.40.20.10">
    <property type="entry name" value="Severin"/>
    <property type="match status" value="6"/>
</dbReference>
<gene>
    <name evidence="3" type="ORF">GUITHDRAFT_107175</name>
</gene>
<dbReference type="SMART" id="SM00262">
    <property type="entry name" value="GEL"/>
    <property type="match status" value="6"/>
</dbReference>
<proteinExistence type="predicted"/>
<dbReference type="PANTHER" id="PTHR11977">
    <property type="entry name" value="VILLIN"/>
    <property type="match status" value="1"/>
</dbReference>
<accession>L1JE72</accession>
<feature type="domain" description="Gelsolin-like" evidence="2">
    <location>
        <begin position="387"/>
        <end position="435"/>
    </location>
</feature>
<dbReference type="InterPro" id="IPR029006">
    <property type="entry name" value="ADF-H/Gelsolin-like_dom_sf"/>
</dbReference>
<dbReference type="RefSeq" id="XP_005833798.1">
    <property type="nucleotide sequence ID" value="XM_005833741.1"/>
</dbReference>
<dbReference type="GeneID" id="17303591"/>
<dbReference type="PRINTS" id="PR00597">
    <property type="entry name" value="GELSOLIN"/>
</dbReference>
<keyword evidence="1" id="KW-0677">Repeat</keyword>
<evidence type="ECO:0000313" key="4">
    <source>
        <dbReference type="EnsemblProtists" id="EKX46818"/>
    </source>
</evidence>
<dbReference type="GO" id="GO:0005546">
    <property type="term" value="F:phosphatidylinositol-4,5-bisphosphate binding"/>
    <property type="evidence" value="ECO:0007669"/>
    <property type="project" value="TreeGrafter"/>
</dbReference>
<sequence>MSFAGNYKFQNTELSILDGSVVSRQVLETQEPEFISKLENSLIQIQSEAGRKTIIQKHQAVGEGDLESEISRAEAMAQIYQKGALRPEQDMEAEEVWEALMLWCSSHDSALDQHRIEELGHGLDIWRVEQFNLVMIPKQEFGTFNDGDVYLILNRVDDQQGAIAHVEEAYHARRSRVKTLWTMHFWIGAEAHPLKAGVAATLAVDLCKVLKRHARPIRELQGEESEIFTTLFPKPKIVKGGCDHGFRRVTKTERKKRLISISAQVVQGRLIAVALLVPANRHVIKKRNCYVMDTETALYVLVGPDAPKRVIAKTFQFASCMRMREHVGSQSLVVVNDNDPRSSHFWELLDASPLSSTFNFENFETTLYRMDDLQDEMEVTEVQKGGQLKRELCDPATCLILDCGLVVYVWKGKNATLDARVMSFEVAKKIASERENASVVLVPYDTDDVLFLSYFQDVHWIVRAAPVRSNISYEPIKVRETSVRKMHSVTIRSWLETGQAIRQHNKSAAYVQEGGLSSLKAWSIDNFSLVAVTEPLVGHFVMDRSYLVQCTYKTEGLDRHIIYFWQGWVCSRVESLVWQYDISALMAKQIEKQTGSKPFQVSVQQGKEPSHFLELFSGAMIVHKTFAKAKNIHESKDDEHLMLVYDGLYAIAGTCASRAYCIQVETSALSLNSNTCFLLFSSQALFLWFGHWTDLQEREIARHVAECHRGDAEILVIHERQEPREFWERLGKESGHMCPSFVAWWKPRLFGCKAISCQLRVREVFDFCQADLRHHKAMILDNYNQLFLWCNAVVQRMALSLAQDYIKQAPDGRNRSQEIIVVHFGCEPDNFRCHFPWWLSWPSLPGEEADGIAAGRKQAGLSSHCRALGISPAVLRQAVHMLNKVTPRVRDPLKLIVWKNHELAKWMRWSSSTSPFHNTFFKRMQEERGRE</sequence>
<dbReference type="InterPro" id="IPR036180">
    <property type="entry name" value="Gelsolin-like_dom_sf"/>
</dbReference>
<dbReference type="Pfam" id="PF00626">
    <property type="entry name" value="Gelsolin"/>
    <property type="match status" value="3"/>
</dbReference>
<evidence type="ECO:0000259" key="2">
    <source>
        <dbReference type="Pfam" id="PF00626"/>
    </source>
</evidence>
<protein>
    <recommendedName>
        <fullName evidence="2">Gelsolin-like domain-containing protein</fullName>
    </recommendedName>
</protein>
<evidence type="ECO:0000313" key="5">
    <source>
        <dbReference type="Proteomes" id="UP000011087"/>
    </source>
</evidence>
<dbReference type="GO" id="GO:0051016">
    <property type="term" value="P:barbed-end actin filament capping"/>
    <property type="evidence" value="ECO:0007669"/>
    <property type="project" value="TreeGrafter"/>
</dbReference>
<dbReference type="EMBL" id="JH992992">
    <property type="protein sequence ID" value="EKX46818.1"/>
    <property type="molecule type" value="Genomic_DNA"/>
</dbReference>
<reference evidence="3 5" key="1">
    <citation type="journal article" date="2012" name="Nature">
        <title>Algal genomes reveal evolutionary mosaicism and the fate of nucleomorphs.</title>
        <authorList>
            <consortium name="DOE Joint Genome Institute"/>
            <person name="Curtis B.A."/>
            <person name="Tanifuji G."/>
            <person name="Burki F."/>
            <person name="Gruber A."/>
            <person name="Irimia M."/>
            <person name="Maruyama S."/>
            <person name="Arias M.C."/>
            <person name="Ball S.G."/>
            <person name="Gile G.H."/>
            <person name="Hirakawa Y."/>
            <person name="Hopkins J.F."/>
            <person name="Kuo A."/>
            <person name="Rensing S.A."/>
            <person name="Schmutz J."/>
            <person name="Symeonidi A."/>
            <person name="Elias M."/>
            <person name="Eveleigh R.J."/>
            <person name="Herman E.K."/>
            <person name="Klute M.J."/>
            <person name="Nakayama T."/>
            <person name="Obornik M."/>
            <person name="Reyes-Prieto A."/>
            <person name="Armbrust E.V."/>
            <person name="Aves S.J."/>
            <person name="Beiko R.G."/>
            <person name="Coutinho P."/>
            <person name="Dacks J.B."/>
            <person name="Durnford D.G."/>
            <person name="Fast N.M."/>
            <person name="Green B.R."/>
            <person name="Grisdale C.J."/>
            <person name="Hempel F."/>
            <person name="Henrissat B."/>
            <person name="Hoppner M.P."/>
            <person name="Ishida K."/>
            <person name="Kim E."/>
            <person name="Koreny L."/>
            <person name="Kroth P.G."/>
            <person name="Liu Y."/>
            <person name="Malik S.B."/>
            <person name="Maier U.G."/>
            <person name="McRose D."/>
            <person name="Mock T."/>
            <person name="Neilson J.A."/>
            <person name="Onodera N.T."/>
            <person name="Poole A.M."/>
            <person name="Pritham E.J."/>
            <person name="Richards T.A."/>
            <person name="Rocap G."/>
            <person name="Roy S.W."/>
            <person name="Sarai C."/>
            <person name="Schaack S."/>
            <person name="Shirato S."/>
            <person name="Slamovits C.H."/>
            <person name="Spencer D.F."/>
            <person name="Suzuki S."/>
            <person name="Worden A.Z."/>
            <person name="Zauner S."/>
            <person name="Barry K."/>
            <person name="Bell C."/>
            <person name="Bharti A.K."/>
            <person name="Crow J.A."/>
            <person name="Grimwood J."/>
            <person name="Kramer R."/>
            <person name="Lindquist E."/>
            <person name="Lucas S."/>
            <person name="Salamov A."/>
            <person name="McFadden G.I."/>
            <person name="Lane C.E."/>
            <person name="Keeling P.J."/>
            <person name="Gray M.W."/>
            <person name="Grigoriev I.V."/>
            <person name="Archibald J.M."/>
        </authorList>
    </citation>
    <scope>NUCLEOTIDE SEQUENCE</scope>
    <source>
        <strain evidence="3 5">CCMP2712</strain>
    </source>
</reference>
<keyword evidence="5" id="KW-1185">Reference proteome</keyword>